<comment type="caution">
    <text evidence="2">The sequence shown here is derived from an EMBL/GenBank/DDBJ whole genome shotgun (WGS) entry which is preliminary data.</text>
</comment>
<dbReference type="Proteomes" id="UP001240483">
    <property type="component" value="Unassembled WGS sequence"/>
</dbReference>
<accession>A0AAP4C5B0</accession>
<organism evidence="2 3">
    <name type="scientific">Pseudoglutamicibacter cumminsii</name>
    <dbReference type="NCBI Taxonomy" id="156979"/>
    <lineage>
        <taxon>Bacteria</taxon>
        <taxon>Bacillati</taxon>
        <taxon>Actinomycetota</taxon>
        <taxon>Actinomycetes</taxon>
        <taxon>Micrococcales</taxon>
        <taxon>Micrococcaceae</taxon>
        <taxon>Pseudoglutamicibacter</taxon>
    </lineage>
</organism>
<evidence type="ECO:0000256" key="1">
    <source>
        <dbReference type="SAM" id="Phobius"/>
    </source>
</evidence>
<dbReference type="EMBL" id="JASODW010000001">
    <property type="protein sequence ID" value="MDK6274359.1"/>
    <property type="molecule type" value="Genomic_DNA"/>
</dbReference>
<reference evidence="2" key="1">
    <citation type="submission" date="2023-05" db="EMBL/GenBank/DDBJ databases">
        <title>Cataloging the Phylogenetic Diversity of Human Bladder Bacteria.</title>
        <authorList>
            <person name="Du J."/>
        </authorList>
    </citation>
    <scope>NUCLEOTIDE SEQUENCE</scope>
    <source>
        <strain evidence="2">UMB9978</strain>
    </source>
</reference>
<name>A0AAP4C5B0_9MICC</name>
<keyword evidence="1" id="KW-1133">Transmembrane helix</keyword>
<dbReference type="RefSeq" id="WP_101629510.1">
    <property type="nucleotide sequence ID" value="NZ_JASODW010000001.1"/>
</dbReference>
<feature type="transmembrane region" description="Helical" evidence="1">
    <location>
        <begin position="6"/>
        <end position="24"/>
    </location>
</feature>
<sequence length="147" mass="16452">MSIAQGLLLLGVLVLVVIGAYFVAMGVRRNQLRRTLGTFKSALQNRQNRWTKVICRYGDHRLDVLRLFSVSPIPVMKLQRPDIEVLGWEPSENVGGRLPADWVVVNLKNREESLRLAMSYGDYTGLASWVEAGPVAGMGTWRQSPSN</sequence>
<evidence type="ECO:0000313" key="2">
    <source>
        <dbReference type="EMBL" id="MDK6274359.1"/>
    </source>
</evidence>
<gene>
    <name evidence="2" type="ORF">QP116_01120</name>
</gene>
<keyword evidence="1" id="KW-0472">Membrane</keyword>
<keyword evidence="1" id="KW-0812">Transmembrane</keyword>
<dbReference type="AlphaFoldDB" id="A0AAP4C5B0"/>
<evidence type="ECO:0000313" key="3">
    <source>
        <dbReference type="Proteomes" id="UP001240483"/>
    </source>
</evidence>
<dbReference type="InterPro" id="IPR019675">
    <property type="entry name" value="DUF2550"/>
</dbReference>
<protein>
    <submittedName>
        <fullName evidence="2">DUF2550 family protein</fullName>
    </submittedName>
</protein>
<dbReference type="Pfam" id="PF10739">
    <property type="entry name" value="DUF2550"/>
    <property type="match status" value="1"/>
</dbReference>
<proteinExistence type="predicted"/>